<name>A0ABR9H6P7_9BACT</name>
<dbReference type="Pfam" id="PF00534">
    <property type="entry name" value="Glycos_transf_1"/>
    <property type="match status" value="1"/>
</dbReference>
<reference evidence="3 4" key="1">
    <citation type="submission" date="2020-10" db="EMBL/GenBank/DDBJ databases">
        <title>Genomic Encyclopedia of Type Strains, Phase IV (KMG-IV): sequencing the most valuable type-strain genomes for metagenomic binning, comparative biology and taxonomic classification.</title>
        <authorList>
            <person name="Goeker M."/>
        </authorList>
    </citation>
    <scope>NUCLEOTIDE SEQUENCE [LARGE SCALE GENOMIC DNA]</scope>
    <source>
        <strain evidence="3 4">DSM 4194</strain>
    </source>
</reference>
<dbReference type="Proteomes" id="UP000639010">
    <property type="component" value="Unassembled WGS sequence"/>
</dbReference>
<organism evidence="3 4">
    <name type="scientific">Desulfomicrobium macestii</name>
    <dbReference type="NCBI Taxonomy" id="90731"/>
    <lineage>
        <taxon>Bacteria</taxon>
        <taxon>Pseudomonadati</taxon>
        <taxon>Thermodesulfobacteriota</taxon>
        <taxon>Desulfovibrionia</taxon>
        <taxon>Desulfovibrionales</taxon>
        <taxon>Desulfomicrobiaceae</taxon>
        <taxon>Desulfomicrobium</taxon>
    </lineage>
</organism>
<gene>
    <name evidence="3" type="ORF">H4684_003030</name>
</gene>
<dbReference type="InterPro" id="IPR028098">
    <property type="entry name" value="Glyco_trans_4-like_N"/>
</dbReference>
<protein>
    <submittedName>
        <fullName evidence="3">Glycosyltransferase involved in cell wall biosynthesis</fullName>
    </submittedName>
</protein>
<accession>A0ABR9H6P7</accession>
<dbReference type="EMBL" id="JADBGG010000025">
    <property type="protein sequence ID" value="MBE1426365.1"/>
    <property type="molecule type" value="Genomic_DNA"/>
</dbReference>
<dbReference type="Gene3D" id="3.40.50.2000">
    <property type="entry name" value="Glycogen Phosphorylase B"/>
    <property type="match status" value="2"/>
</dbReference>
<evidence type="ECO:0000313" key="3">
    <source>
        <dbReference type="EMBL" id="MBE1426365.1"/>
    </source>
</evidence>
<feature type="domain" description="Glycosyltransferase subfamily 4-like N-terminal" evidence="2">
    <location>
        <begin position="13"/>
        <end position="168"/>
    </location>
</feature>
<dbReference type="PANTHER" id="PTHR12526">
    <property type="entry name" value="GLYCOSYLTRANSFERASE"/>
    <property type="match status" value="1"/>
</dbReference>
<dbReference type="PANTHER" id="PTHR12526:SF636">
    <property type="entry name" value="BLL3647 PROTEIN"/>
    <property type="match status" value="1"/>
</dbReference>
<sequence length="363" mass="40205">MRILFLTARADFGGGPEHLLQLLKHQPSDVECSVACPADYPNFDRYRFIVGDSNLFEIPHRAFSWSTLLRLRKRCREQKYDILHAHGKGAGLYARLLALLCGIPAVHTFHGVHLQAYGPLKRQLYRLYERCASLFTRRGIAVSQGEQAEILRQGLMPESKLDVVDNGVVIPISEALPAVGPPWAVISFSRFDIQKNSMVIVEIAQELRAQGRLDEFVFHVVGDGPDREKLLALASESGFSEKIFCPGATLAPHDTFAGALCYLSTSKWEGLPLAVLEAMAHGLPVVATDVVGNRDAVSSGETGFLYPEGDPKSAASSLIFLSENAERRTAIGKCARKFVLEAHDVQRMAERTFQILRDVHRNI</sequence>
<dbReference type="SUPFAM" id="SSF53756">
    <property type="entry name" value="UDP-Glycosyltransferase/glycogen phosphorylase"/>
    <property type="match status" value="1"/>
</dbReference>
<keyword evidence="4" id="KW-1185">Reference proteome</keyword>
<dbReference type="InterPro" id="IPR001296">
    <property type="entry name" value="Glyco_trans_1"/>
</dbReference>
<feature type="domain" description="Glycosyl transferase family 1" evidence="1">
    <location>
        <begin position="178"/>
        <end position="337"/>
    </location>
</feature>
<evidence type="ECO:0000313" key="4">
    <source>
        <dbReference type="Proteomes" id="UP000639010"/>
    </source>
</evidence>
<dbReference type="RefSeq" id="WP_192624368.1">
    <property type="nucleotide sequence ID" value="NZ_JADBGG010000025.1"/>
</dbReference>
<proteinExistence type="predicted"/>
<evidence type="ECO:0000259" key="2">
    <source>
        <dbReference type="Pfam" id="PF13439"/>
    </source>
</evidence>
<comment type="caution">
    <text evidence="3">The sequence shown here is derived from an EMBL/GenBank/DDBJ whole genome shotgun (WGS) entry which is preliminary data.</text>
</comment>
<evidence type="ECO:0000259" key="1">
    <source>
        <dbReference type="Pfam" id="PF00534"/>
    </source>
</evidence>
<dbReference type="Pfam" id="PF13439">
    <property type="entry name" value="Glyco_transf_4"/>
    <property type="match status" value="1"/>
</dbReference>